<reference evidence="2" key="1">
    <citation type="journal article" date="2022" name="Int. J. Mol. Sci.">
        <title>Draft Genome of Tanacetum Coccineum: Genomic Comparison of Closely Related Tanacetum-Family Plants.</title>
        <authorList>
            <person name="Yamashiro T."/>
            <person name="Shiraishi A."/>
            <person name="Nakayama K."/>
            <person name="Satake H."/>
        </authorList>
    </citation>
    <scope>NUCLEOTIDE SEQUENCE</scope>
</reference>
<reference evidence="2" key="2">
    <citation type="submission" date="2022-01" db="EMBL/GenBank/DDBJ databases">
        <authorList>
            <person name="Yamashiro T."/>
            <person name="Shiraishi A."/>
            <person name="Satake H."/>
            <person name="Nakayama K."/>
        </authorList>
    </citation>
    <scope>NUCLEOTIDE SEQUENCE</scope>
</reference>
<dbReference type="InterPro" id="IPR036397">
    <property type="entry name" value="RNaseH_sf"/>
</dbReference>
<dbReference type="InterPro" id="IPR056924">
    <property type="entry name" value="SH3_Tf2-1"/>
</dbReference>
<dbReference type="InterPro" id="IPR043128">
    <property type="entry name" value="Rev_trsase/Diguanyl_cyclase"/>
</dbReference>
<dbReference type="PROSITE" id="PS50878">
    <property type="entry name" value="RT_POL"/>
    <property type="match status" value="1"/>
</dbReference>
<dbReference type="SUPFAM" id="SSF56672">
    <property type="entry name" value="DNA/RNA polymerases"/>
    <property type="match status" value="1"/>
</dbReference>
<dbReference type="Proteomes" id="UP001151760">
    <property type="component" value="Unassembled WGS sequence"/>
</dbReference>
<comment type="caution">
    <text evidence="2">The sequence shown here is derived from an EMBL/GenBank/DDBJ whole genome shotgun (WGS) entry which is preliminary data.</text>
</comment>
<dbReference type="InterPro" id="IPR000477">
    <property type="entry name" value="RT_dom"/>
</dbReference>
<dbReference type="Pfam" id="PF00078">
    <property type="entry name" value="RVT_1"/>
    <property type="match status" value="1"/>
</dbReference>
<dbReference type="Gene3D" id="3.30.420.10">
    <property type="entry name" value="Ribonuclease H-like superfamily/Ribonuclease H"/>
    <property type="match status" value="1"/>
</dbReference>
<gene>
    <name evidence="2" type="ORF">Tco_0924790</name>
</gene>
<sequence>MKEDDIFKTAFRTHEGRYEFLVMPFGLTNAPLTFQSLMNTVFKAFLRKFVLVFFDDILIYSKNLKEHCDHLAQVLQVMKDNTLYAKKSKCYFVVPQVEYLGHIILAQGVSTNLSKIEAMQKWPIPSTLKQLRGFLGLTGYYRRFIKDYASISQPLVALTKKDAFKWNPSAELAYHKLKEAMVQALVLALPNFDKEFVVETDARKMEGNWSMVVALDKWKGYLLDRHFKIRTVSLKYLLNQKLTTPFQFKWLPKLLGYDYEIVYKKGSENVVADALSRMDSSGEFLQISISSVSSGVWDKGNKYSWTGEILKRKGKVVVGNDPELRKELVLRRWLSRWSEIVMCAKDRKPDLSAYPGLIQPPPIPERIWKEISMDFIEKLPTSYGKSMIMKALFAELKVKLKLSTAYHPQTDGQTEVVNRSLGCYLRCMCREKPKELIKWLPLAEFCRVEEVDGTLQAREEAIKMLKFHLKRQVSIRQGQQHKLSSKYYGPFKVAERIREVAYRLELPSSIQIHPVFHISQLKKCHGKDHSVGVLPQLREDGLLENKPMAILERRLGKVNNKPVMFVLIQWTNKLVEEATWEIYSDLITRFLGFDAVNEVVP</sequence>
<dbReference type="Gene3D" id="3.10.10.10">
    <property type="entry name" value="HIV Type 1 Reverse Transcriptase, subunit A, domain 1"/>
    <property type="match status" value="1"/>
</dbReference>
<evidence type="ECO:0000259" key="1">
    <source>
        <dbReference type="PROSITE" id="PS50878"/>
    </source>
</evidence>
<dbReference type="PANTHER" id="PTHR37984:SF5">
    <property type="entry name" value="PROTEIN NYNRIN-LIKE"/>
    <property type="match status" value="1"/>
</dbReference>
<evidence type="ECO:0000313" key="2">
    <source>
        <dbReference type="EMBL" id="GJT34371.1"/>
    </source>
</evidence>
<dbReference type="SUPFAM" id="SSF54160">
    <property type="entry name" value="Chromo domain-like"/>
    <property type="match status" value="1"/>
</dbReference>
<dbReference type="InterPro" id="IPR043502">
    <property type="entry name" value="DNA/RNA_pol_sf"/>
</dbReference>
<dbReference type="Pfam" id="PF24626">
    <property type="entry name" value="SH3_Tf2-1"/>
    <property type="match status" value="1"/>
</dbReference>
<organism evidence="2 3">
    <name type="scientific">Tanacetum coccineum</name>
    <dbReference type="NCBI Taxonomy" id="301880"/>
    <lineage>
        <taxon>Eukaryota</taxon>
        <taxon>Viridiplantae</taxon>
        <taxon>Streptophyta</taxon>
        <taxon>Embryophyta</taxon>
        <taxon>Tracheophyta</taxon>
        <taxon>Spermatophyta</taxon>
        <taxon>Magnoliopsida</taxon>
        <taxon>eudicotyledons</taxon>
        <taxon>Gunneridae</taxon>
        <taxon>Pentapetalae</taxon>
        <taxon>asterids</taxon>
        <taxon>campanulids</taxon>
        <taxon>Asterales</taxon>
        <taxon>Asteraceae</taxon>
        <taxon>Asteroideae</taxon>
        <taxon>Anthemideae</taxon>
        <taxon>Anthemidinae</taxon>
        <taxon>Tanacetum</taxon>
    </lineage>
</organism>
<accession>A0ABQ5D4Y1</accession>
<feature type="domain" description="Reverse transcriptase" evidence="1">
    <location>
        <begin position="1"/>
        <end position="104"/>
    </location>
</feature>
<dbReference type="InterPro" id="IPR016197">
    <property type="entry name" value="Chromo-like_dom_sf"/>
</dbReference>
<protein>
    <submittedName>
        <fullName evidence="2">Mitochondrial protein</fullName>
    </submittedName>
</protein>
<dbReference type="CDD" id="cd01647">
    <property type="entry name" value="RT_LTR"/>
    <property type="match status" value="1"/>
</dbReference>
<dbReference type="InterPro" id="IPR012337">
    <property type="entry name" value="RNaseH-like_sf"/>
</dbReference>
<dbReference type="InterPro" id="IPR050951">
    <property type="entry name" value="Retrovirus_Pol_polyprotein"/>
</dbReference>
<name>A0ABQ5D4Y1_9ASTR</name>
<keyword evidence="3" id="KW-1185">Reference proteome</keyword>
<dbReference type="SUPFAM" id="SSF53098">
    <property type="entry name" value="Ribonuclease H-like"/>
    <property type="match status" value="1"/>
</dbReference>
<evidence type="ECO:0000313" key="3">
    <source>
        <dbReference type="Proteomes" id="UP001151760"/>
    </source>
</evidence>
<dbReference type="Gene3D" id="3.30.70.270">
    <property type="match status" value="2"/>
</dbReference>
<dbReference type="PANTHER" id="PTHR37984">
    <property type="entry name" value="PROTEIN CBG26694"/>
    <property type="match status" value="1"/>
</dbReference>
<proteinExistence type="predicted"/>
<dbReference type="EMBL" id="BQNB010014957">
    <property type="protein sequence ID" value="GJT34371.1"/>
    <property type="molecule type" value="Genomic_DNA"/>
</dbReference>